<dbReference type="EMBL" id="CAJPDR010000268">
    <property type="protein sequence ID" value="CAF9929379.1"/>
    <property type="molecule type" value="Genomic_DNA"/>
</dbReference>
<sequence length="367" mass="41943">MDDVYTVELLQQSLIDACERENRLQSTLQKAKEDAQEWKERALVYQIKFQELDDAFEVEEAKTNGERLARQAADERTRQYQAEVLKSKRREMNANEHCDSAESEVLRLEEILAAERSAAAAADIHLCQLREDLALAEHNEGAAYEQRNTLEAQVCTLREDLGIATDRINILERQARAFDTTLEYEGRRAEIAEDALETIAQELRSTKIKLSYALEKYSDLETNHITSGSAESQTSFDTGSVDMDKIYDFNLENGDSFSSTHDRGLLTEIERGMEETMVHRRMLSTWENPPIIATEMPAFPKPARLRPALASASACRTEVVKANGRTLTGSRADLKTPLWKWMWMLRENHCFFSFKAPRALRSPVMRL</sequence>
<comment type="caution">
    <text evidence="2">The sequence shown here is derived from an EMBL/GenBank/DDBJ whole genome shotgun (WGS) entry which is preliminary data.</text>
</comment>
<keyword evidence="3" id="KW-1185">Reference proteome</keyword>
<name>A0A8H3IW84_9LECA</name>
<evidence type="ECO:0000313" key="2">
    <source>
        <dbReference type="EMBL" id="CAF9929379.1"/>
    </source>
</evidence>
<gene>
    <name evidence="2" type="ORF">ALECFALPRED_004306</name>
</gene>
<dbReference type="AlphaFoldDB" id="A0A8H3IW84"/>
<keyword evidence="1" id="KW-0175">Coiled coil</keyword>
<evidence type="ECO:0000256" key="1">
    <source>
        <dbReference type="SAM" id="Coils"/>
    </source>
</evidence>
<accession>A0A8H3IW84</accession>
<dbReference type="OrthoDB" id="5379339at2759"/>
<evidence type="ECO:0000313" key="3">
    <source>
        <dbReference type="Proteomes" id="UP000664203"/>
    </source>
</evidence>
<organism evidence="2 3">
    <name type="scientific">Alectoria fallacina</name>
    <dbReference type="NCBI Taxonomy" id="1903189"/>
    <lineage>
        <taxon>Eukaryota</taxon>
        <taxon>Fungi</taxon>
        <taxon>Dikarya</taxon>
        <taxon>Ascomycota</taxon>
        <taxon>Pezizomycotina</taxon>
        <taxon>Lecanoromycetes</taxon>
        <taxon>OSLEUM clade</taxon>
        <taxon>Lecanoromycetidae</taxon>
        <taxon>Lecanorales</taxon>
        <taxon>Lecanorineae</taxon>
        <taxon>Parmeliaceae</taxon>
        <taxon>Alectoria</taxon>
    </lineage>
</organism>
<protein>
    <submittedName>
        <fullName evidence="2">Uncharacterized protein</fullName>
    </submittedName>
</protein>
<feature type="coiled-coil region" evidence="1">
    <location>
        <begin position="21"/>
        <end position="48"/>
    </location>
</feature>
<proteinExistence type="predicted"/>
<dbReference type="Proteomes" id="UP000664203">
    <property type="component" value="Unassembled WGS sequence"/>
</dbReference>
<reference evidence="2" key="1">
    <citation type="submission" date="2021-03" db="EMBL/GenBank/DDBJ databases">
        <authorList>
            <person name="Tagirdzhanova G."/>
        </authorList>
    </citation>
    <scope>NUCLEOTIDE SEQUENCE</scope>
</reference>